<dbReference type="Gene3D" id="2.180.10.10">
    <property type="entry name" value="RHS repeat-associated core"/>
    <property type="match status" value="1"/>
</dbReference>
<dbReference type="InterPro" id="IPR022385">
    <property type="entry name" value="Rhs_assc_core"/>
</dbReference>
<accession>A0A4S5BGS4</accession>
<sequence length="168" mass="18179">YNRYRYYDPQLGAYINQDPIGLAGGKLNLFTYPDNPNQWSDPFGLWAFLAGLLSFIGIGETAAGIEDGANKGLQGRNKIERGNDIEMELFNCVMTPNTCNLSAEELMNAEQKVRDLKKDGINDISEAAFKLGTTVPGTSVTGAIPTSKGDWVGIGAEAVIDSLKGKKK</sequence>
<dbReference type="OrthoDB" id="5445630at2"/>
<gene>
    <name evidence="2" type="ORF">E8K88_17885</name>
</gene>
<evidence type="ECO:0000256" key="1">
    <source>
        <dbReference type="SAM" id="Phobius"/>
    </source>
</evidence>
<dbReference type="AlphaFoldDB" id="A0A4S5BGS4"/>
<protein>
    <submittedName>
        <fullName evidence="2">RHS repeat-associated core domain-containing protein</fullName>
    </submittedName>
</protein>
<evidence type="ECO:0000313" key="3">
    <source>
        <dbReference type="Proteomes" id="UP000306236"/>
    </source>
</evidence>
<comment type="caution">
    <text evidence="2">The sequence shown here is derived from an EMBL/GenBank/DDBJ whole genome shotgun (WGS) entry which is preliminary data.</text>
</comment>
<feature type="transmembrane region" description="Helical" evidence="1">
    <location>
        <begin position="43"/>
        <end position="65"/>
    </location>
</feature>
<feature type="non-terminal residue" evidence="2">
    <location>
        <position position="1"/>
    </location>
</feature>
<dbReference type="RefSeq" id="WP_136408021.1">
    <property type="nucleotide sequence ID" value="NZ_SSWX01000059.1"/>
</dbReference>
<keyword evidence="3" id="KW-1185">Reference proteome</keyword>
<organism evidence="2 3">
    <name type="scientific">Lampropedia aestuarii</name>
    <dbReference type="NCBI Taxonomy" id="2562762"/>
    <lineage>
        <taxon>Bacteria</taxon>
        <taxon>Pseudomonadati</taxon>
        <taxon>Pseudomonadota</taxon>
        <taxon>Betaproteobacteria</taxon>
        <taxon>Burkholderiales</taxon>
        <taxon>Comamonadaceae</taxon>
        <taxon>Lampropedia</taxon>
    </lineage>
</organism>
<name>A0A4S5BGS4_9BURK</name>
<dbReference type="EMBL" id="SSWX01000059">
    <property type="protein sequence ID" value="THJ29935.1"/>
    <property type="molecule type" value="Genomic_DNA"/>
</dbReference>
<dbReference type="Proteomes" id="UP000306236">
    <property type="component" value="Unassembled WGS sequence"/>
</dbReference>
<keyword evidence="1" id="KW-0812">Transmembrane</keyword>
<proteinExistence type="predicted"/>
<reference evidence="2 3" key="1">
    <citation type="submission" date="2019-04" db="EMBL/GenBank/DDBJ databases">
        <title>Lampropedia sp YIM MLB12 draf genome.</title>
        <authorList>
            <person name="Wang Y.-X."/>
        </authorList>
    </citation>
    <scope>NUCLEOTIDE SEQUENCE [LARGE SCALE GENOMIC DNA]</scope>
    <source>
        <strain evidence="2 3">YIM MLB12</strain>
    </source>
</reference>
<keyword evidence="1" id="KW-1133">Transmembrane helix</keyword>
<keyword evidence="1" id="KW-0472">Membrane</keyword>
<evidence type="ECO:0000313" key="2">
    <source>
        <dbReference type="EMBL" id="THJ29935.1"/>
    </source>
</evidence>
<dbReference type="NCBIfam" id="TIGR03696">
    <property type="entry name" value="Rhs_assc_core"/>
    <property type="match status" value="1"/>
</dbReference>